<dbReference type="Gene3D" id="1.10.150.20">
    <property type="entry name" value="5' to 3' exonuclease, C-terminal subdomain"/>
    <property type="match status" value="1"/>
</dbReference>
<reference evidence="25" key="2">
    <citation type="submission" date="2020-09" db="EMBL/GenBank/DDBJ databases">
        <authorList>
            <person name="Sun Q."/>
            <person name="Ohkuma M."/>
        </authorList>
    </citation>
    <scope>NUCLEOTIDE SEQUENCE</scope>
    <source>
        <strain evidence="25">JCM 14719</strain>
    </source>
</reference>
<dbReference type="Pfam" id="PF14716">
    <property type="entry name" value="HHH_8"/>
    <property type="match status" value="1"/>
</dbReference>
<keyword evidence="11" id="KW-0227">DNA damage</keyword>
<evidence type="ECO:0000256" key="16">
    <source>
        <dbReference type="ARBA" id="ARBA00035717"/>
    </source>
</evidence>
<dbReference type="SMART" id="SM00278">
    <property type="entry name" value="HhH1"/>
    <property type="match status" value="3"/>
</dbReference>
<dbReference type="Pfam" id="PF14520">
    <property type="entry name" value="HHH_5"/>
    <property type="match status" value="1"/>
</dbReference>
<proteinExistence type="predicted"/>
<dbReference type="Gene3D" id="3.30.210.10">
    <property type="entry name" value="DNA polymerase, thumb domain"/>
    <property type="match status" value="1"/>
</dbReference>
<feature type="domain" description="DNA-directed DNA polymerase X" evidence="24">
    <location>
        <begin position="1"/>
        <end position="314"/>
    </location>
</feature>
<accession>A0A8J3B358</accession>
<dbReference type="Gene3D" id="1.10.150.110">
    <property type="entry name" value="DNA polymerase beta, N-terminal domain-like"/>
    <property type="match status" value="1"/>
</dbReference>
<evidence type="ECO:0000313" key="26">
    <source>
        <dbReference type="Proteomes" id="UP000637720"/>
    </source>
</evidence>
<dbReference type="PANTHER" id="PTHR36928">
    <property type="entry name" value="PHOSPHATASE YCDX-RELATED"/>
    <property type="match status" value="1"/>
</dbReference>
<comment type="caution">
    <text evidence="25">The sequence shown here is derived from an EMBL/GenBank/DDBJ whole genome shotgun (WGS) entry which is preliminary data.</text>
</comment>
<dbReference type="GO" id="GO:0005829">
    <property type="term" value="C:cytosol"/>
    <property type="evidence" value="ECO:0007669"/>
    <property type="project" value="TreeGrafter"/>
</dbReference>
<dbReference type="Pfam" id="PF02811">
    <property type="entry name" value="PHP"/>
    <property type="match status" value="1"/>
</dbReference>
<keyword evidence="7" id="KW-0237">DNA synthesis</keyword>
<dbReference type="InterPro" id="IPR027421">
    <property type="entry name" value="DNA_pol_lamdba_lyase_dom_sf"/>
</dbReference>
<dbReference type="InterPro" id="IPR002054">
    <property type="entry name" value="DNA-dir_DNA_pol_X"/>
</dbReference>
<feature type="domain" description="Helix-hairpin-helix DNA-binding motif class 1" evidence="22">
    <location>
        <begin position="88"/>
        <end position="107"/>
    </location>
</feature>
<evidence type="ECO:0000256" key="6">
    <source>
        <dbReference type="ARBA" id="ARBA00022481"/>
    </source>
</evidence>
<comment type="catalytic activity">
    <reaction evidence="18">
        <text>2'-deoxyribonucleotide-(2'-deoxyribose 5'-phosphate)-2'-deoxyribonucleotide-DNA = a 3'-end 2'-deoxyribonucleotide-(2,3-dehydro-2,3-deoxyribose 5'-phosphate)-DNA + a 5'-end 5'-phospho-2'-deoxyribonucleoside-DNA + H(+)</text>
        <dbReference type="Rhea" id="RHEA:66592"/>
        <dbReference type="Rhea" id="RHEA-COMP:13180"/>
        <dbReference type="Rhea" id="RHEA-COMP:16897"/>
        <dbReference type="Rhea" id="RHEA-COMP:17067"/>
        <dbReference type="ChEBI" id="CHEBI:15378"/>
        <dbReference type="ChEBI" id="CHEBI:136412"/>
        <dbReference type="ChEBI" id="CHEBI:157695"/>
        <dbReference type="ChEBI" id="CHEBI:167181"/>
        <dbReference type="EC" id="4.2.99.18"/>
    </reaction>
</comment>
<dbReference type="SUPFAM" id="SSF89550">
    <property type="entry name" value="PHP domain-like"/>
    <property type="match status" value="1"/>
</dbReference>
<dbReference type="SUPFAM" id="SSF47781">
    <property type="entry name" value="RuvA domain 2-like"/>
    <property type="match status" value="1"/>
</dbReference>
<dbReference type="CDD" id="cd00141">
    <property type="entry name" value="NT_POLXc"/>
    <property type="match status" value="1"/>
</dbReference>
<dbReference type="InterPro" id="IPR029398">
    <property type="entry name" value="PolB_thumb"/>
</dbReference>
<dbReference type="InterPro" id="IPR043519">
    <property type="entry name" value="NT_sf"/>
</dbReference>
<protein>
    <recommendedName>
        <fullName evidence="5">DNA polymerase beta</fullName>
        <ecNumber evidence="3">2.7.7.7</ecNumber>
        <ecNumber evidence="4">4.2.99.18</ecNumber>
    </recommendedName>
    <alternativeName>
        <fullName evidence="16">5'-deoxyribose-phosphate lyase</fullName>
    </alternativeName>
    <alternativeName>
        <fullName evidence="17">AP lyase</fullName>
    </alternativeName>
</protein>
<keyword evidence="10" id="KW-0235">DNA replication</keyword>
<evidence type="ECO:0000256" key="15">
    <source>
        <dbReference type="ARBA" id="ARBA00023204"/>
    </source>
</evidence>
<dbReference type="PIRSF" id="PIRSF005047">
    <property type="entry name" value="UCP005047_YshC"/>
    <property type="match status" value="1"/>
</dbReference>
<comment type="catalytic activity">
    <reaction evidence="21">
        <text>DNA(n) + a 2'-deoxyribonucleoside 5'-triphosphate = DNA(n+1) + diphosphate</text>
        <dbReference type="Rhea" id="RHEA:22508"/>
        <dbReference type="Rhea" id="RHEA-COMP:17339"/>
        <dbReference type="Rhea" id="RHEA-COMP:17340"/>
        <dbReference type="ChEBI" id="CHEBI:33019"/>
        <dbReference type="ChEBI" id="CHEBI:61560"/>
        <dbReference type="ChEBI" id="CHEBI:173112"/>
        <dbReference type="EC" id="2.7.7.7"/>
    </reaction>
</comment>
<dbReference type="EC" id="4.2.99.18" evidence="4"/>
<evidence type="ECO:0000256" key="9">
    <source>
        <dbReference type="ARBA" id="ARBA00022695"/>
    </source>
</evidence>
<dbReference type="Proteomes" id="UP000637720">
    <property type="component" value="Unassembled WGS sequence"/>
</dbReference>
<dbReference type="GO" id="GO:0042578">
    <property type="term" value="F:phosphoric ester hydrolase activity"/>
    <property type="evidence" value="ECO:0007669"/>
    <property type="project" value="TreeGrafter"/>
</dbReference>
<evidence type="ECO:0000256" key="20">
    <source>
        <dbReference type="ARBA" id="ARBA00045548"/>
    </source>
</evidence>
<dbReference type="SMART" id="SM00483">
    <property type="entry name" value="POLXc"/>
    <property type="match status" value="1"/>
</dbReference>
<evidence type="ECO:0000256" key="4">
    <source>
        <dbReference type="ARBA" id="ARBA00012720"/>
    </source>
</evidence>
<feature type="domain" description="Polymerase/histidinol phosphatase N-terminal" evidence="23">
    <location>
        <begin position="338"/>
        <end position="417"/>
    </location>
</feature>
<evidence type="ECO:0000256" key="10">
    <source>
        <dbReference type="ARBA" id="ARBA00022705"/>
    </source>
</evidence>
<evidence type="ECO:0000313" key="25">
    <source>
        <dbReference type="EMBL" id="GGJ91148.1"/>
    </source>
</evidence>
<keyword evidence="26" id="KW-1185">Reference proteome</keyword>
<dbReference type="GO" id="GO:0140078">
    <property type="term" value="F:class I DNA-(apurinic or apyrimidinic site) endonuclease activity"/>
    <property type="evidence" value="ECO:0007669"/>
    <property type="project" value="UniProtKB-EC"/>
</dbReference>
<evidence type="ECO:0000256" key="18">
    <source>
        <dbReference type="ARBA" id="ARBA00044632"/>
    </source>
</evidence>
<keyword evidence="6" id="KW-0488">Methylation</keyword>
<evidence type="ECO:0000256" key="12">
    <source>
        <dbReference type="ARBA" id="ARBA00022843"/>
    </source>
</evidence>
<dbReference type="InterPro" id="IPR037160">
    <property type="entry name" value="DNA_Pol_thumb_sf"/>
</dbReference>
<dbReference type="PRINTS" id="PR00870">
    <property type="entry name" value="DNAPOLXBETA"/>
</dbReference>
<evidence type="ECO:0000256" key="17">
    <source>
        <dbReference type="ARBA" id="ARBA00035726"/>
    </source>
</evidence>
<keyword evidence="9" id="KW-0548">Nucleotidyltransferase</keyword>
<evidence type="ECO:0000256" key="1">
    <source>
        <dbReference type="ARBA" id="ARBA00001946"/>
    </source>
</evidence>
<dbReference type="InterPro" id="IPR004013">
    <property type="entry name" value="PHP_dom"/>
</dbReference>
<keyword evidence="25" id="KW-0269">Exonuclease</keyword>
<sequence length="572" mass="62280">MNNRDIAAVLRRIADLLDIEGDNPFRANAYRRAAQAIETCRQPVAELADVTALPGVGKGVAAVVDELVATGRSTLLEELEAKIPAGLLALLRVPGLGPKKIGVLYRELGITSLADLEKALNEQRVRALPGFGAKTEQNLRQALRAATQRPERLPLAYVLPVAEAIEQHLASLEAVARFSRAGSLRRWKETVKDLDFVVATALPEEVADALAAMPGVARVIAKGPTKVSVELDLTWPVTVDFRLVPPEAFASALHHFTGSAEHHVRLRQRAKAKGLSLSEYGAEEAASGRRIAFASEEALYAALDLPYIPPELREGEDEIEAAEAGRLPRLIAEADVRGDLHLHTTWSDGGNTIEEMAEAARLRGYAYIAVTDHSQSLKIAGGLSPKELAAQREAIADLNKRWDDFAVLTGVEMDILPDGRLDYPDDVLKELDVVIGSIHQRFRQDADTLTKRIIGAIENTHVDIIAHPTGRLIARRDPYPLNLDAVFEAARETGTALELNSNPNRLDLKPEHLRRAKALGVPIAIGSDAHSVAELDNIRAGVGTARRGWLEKTDVLNTRPLDALLAYLRRNG</sequence>
<comment type="function">
    <text evidence="20">Repair polymerase that plays a key role in base-excision repair. During this process, the damaged base is excised by specific DNA glycosylases, the DNA backbone is nicked at the abasic site by an apurinic/apyrimidic (AP) endonuclease, and POLB removes 5'-deoxyribose-phosphate from the preincised AP site acting as a 5'-deoxyribose-phosphate lyase (5'-dRP lyase); through its DNA polymerase activity, it adds one nucleotide to the 3' end of the arising single-nucleotide gap. Conducts 'gap-filling' DNA synthesis in a stepwise distributive fashion rather than in a processive fashion as for other DNA polymerases. It is also able to cleave sugar-phosphate bonds 3' to an intact AP site, acting as an AP lyase.</text>
</comment>
<keyword evidence="14" id="KW-0915">Sodium</keyword>
<dbReference type="SMART" id="SM00481">
    <property type="entry name" value="POLIIIAc"/>
    <property type="match status" value="1"/>
</dbReference>
<dbReference type="SUPFAM" id="SSF47802">
    <property type="entry name" value="DNA polymerase beta, N-terminal domain-like"/>
    <property type="match status" value="1"/>
</dbReference>
<name>A0A8J3B358_9BACI</name>
<dbReference type="SUPFAM" id="SSF81301">
    <property type="entry name" value="Nucleotidyltransferase"/>
    <property type="match status" value="1"/>
</dbReference>
<dbReference type="CDD" id="cd07436">
    <property type="entry name" value="PHP_PolX"/>
    <property type="match status" value="1"/>
</dbReference>
<evidence type="ECO:0000256" key="3">
    <source>
        <dbReference type="ARBA" id="ARBA00012417"/>
    </source>
</evidence>
<dbReference type="Gene3D" id="3.30.460.10">
    <property type="entry name" value="Beta Polymerase, domain 2"/>
    <property type="match status" value="1"/>
</dbReference>
<organism evidence="25 26">
    <name type="scientific">Calditerricola satsumensis</name>
    <dbReference type="NCBI Taxonomy" id="373054"/>
    <lineage>
        <taxon>Bacteria</taxon>
        <taxon>Bacillati</taxon>
        <taxon>Bacillota</taxon>
        <taxon>Bacilli</taxon>
        <taxon>Bacillales</taxon>
        <taxon>Bacillaceae</taxon>
        <taxon>Calditerricola</taxon>
    </lineage>
</organism>
<dbReference type="InterPro" id="IPR050243">
    <property type="entry name" value="PHP_phosphatase"/>
</dbReference>
<evidence type="ECO:0000256" key="21">
    <source>
        <dbReference type="ARBA" id="ARBA00049244"/>
    </source>
</evidence>
<dbReference type="RefSeq" id="WP_306302997.1">
    <property type="nucleotide sequence ID" value="NZ_BMOF01000001.1"/>
</dbReference>
<dbReference type="InterPro" id="IPR010996">
    <property type="entry name" value="HHH_MUS81"/>
</dbReference>
<evidence type="ECO:0000256" key="7">
    <source>
        <dbReference type="ARBA" id="ARBA00022634"/>
    </source>
</evidence>
<evidence type="ECO:0000256" key="11">
    <source>
        <dbReference type="ARBA" id="ARBA00022763"/>
    </source>
</evidence>
<evidence type="ECO:0000259" key="24">
    <source>
        <dbReference type="SMART" id="SM00483"/>
    </source>
</evidence>
<dbReference type="InterPro" id="IPR002008">
    <property type="entry name" value="DNA_pol_X_beta-like"/>
</dbReference>
<dbReference type="InterPro" id="IPR003583">
    <property type="entry name" value="Hlx-hairpin-Hlx_DNA-bd_motif"/>
</dbReference>
<dbReference type="InterPro" id="IPR022311">
    <property type="entry name" value="PolX-like"/>
</dbReference>
<comment type="cofactor">
    <cofactor evidence="1">
        <name>Mg(2+)</name>
        <dbReference type="ChEBI" id="CHEBI:18420"/>
    </cofactor>
</comment>
<evidence type="ECO:0000256" key="13">
    <source>
        <dbReference type="ARBA" id="ARBA00022932"/>
    </source>
</evidence>
<keyword evidence="25" id="KW-0540">Nuclease</keyword>
<evidence type="ECO:0000256" key="8">
    <source>
        <dbReference type="ARBA" id="ARBA00022679"/>
    </source>
</evidence>
<dbReference type="InterPro" id="IPR047967">
    <property type="entry name" value="PolX_PHP"/>
</dbReference>
<dbReference type="Gene3D" id="3.20.20.140">
    <property type="entry name" value="Metal-dependent hydrolases"/>
    <property type="match status" value="1"/>
</dbReference>
<dbReference type="EMBL" id="BMOF01000001">
    <property type="protein sequence ID" value="GGJ91148.1"/>
    <property type="molecule type" value="Genomic_DNA"/>
</dbReference>
<dbReference type="GO" id="GO:0003677">
    <property type="term" value="F:DNA binding"/>
    <property type="evidence" value="ECO:0007669"/>
    <property type="project" value="InterPro"/>
</dbReference>
<dbReference type="InterPro" id="IPR003141">
    <property type="entry name" value="Pol/His_phosphatase_N"/>
</dbReference>
<dbReference type="NCBIfam" id="NF006375">
    <property type="entry name" value="PRK08609.1"/>
    <property type="match status" value="1"/>
</dbReference>
<evidence type="ECO:0000259" key="22">
    <source>
        <dbReference type="SMART" id="SM00278"/>
    </source>
</evidence>
<dbReference type="GO" id="GO:0006281">
    <property type="term" value="P:DNA repair"/>
    <property type="evidence" value="ECO:0007669"/>
    <property type="project" value="UniProtKB-KW"/>
</dbReference>
<evidence type="ECO:0000256" key="14">
    <source>
        <dbReference type="ARBA" id="ARBA00023053"/>
    </source>
</evidence>
<keyword evidence="15" id="KW-0234">DNA repair</keyword>
<dbReference type="PANTHER" id="PTHR36928:SF1">
    <property type="entry name" value="PHOSPHATASE YCDX-RELATED"/>
    <property type="match status" value="1"/>
</dbReference>
<dbReference type="EC" id="2.7.7.7" evidence="3"/>
<evidence type="ECO:0000256" key="5">
    <source>
        <dbReference type="ARBA" id="ARBA00020020"/>
    </source>
</evidence>
<dbReference type="InterPro" id="IPR010994">
    <property type="entry name" value="RuvA_2-like"/>
</dbReference>
<comment type="catalytic activity">
    <reaction evidence="19">
        <text>a 5'-end 2'-deoxyribose-2'-deoxyribonucleotide-DNA = (2E,4S)-4-hydroxypenten-2-al-5-phosphate + a 5'-end 5'-phospho-2'-deoxyribonucleoside-DNA + H(+)</text>
        <dbReference type="Rhea" id="RHEA:76255"/>
        <dbReference type="Rhea" id="RHEA-COMP:13180"/>
        <dbReference type="Rhea" id="RHEA-COMP:18657"/>
        <dbReference type="ChEBI" id="CHEBI:15378"/>
        <dbReference type="ChEBI" id="CHEBI:136412"/>
        <dbReference type="ChEBI" id="CHEBI:195194"/>
        <dbReference type="ChEBI" id="CHEBI:195195"/>
    </reaction>
</comment>
<evidence type="ECO:0000256" key="2">
    <source>
        <dbReference type="ARBA" id="ARBA00004496"/>
    </source>
</evidence>
<gene>
    <name evidence="25" type="ORF">GCM10007043_01050</name>
</gene>
<keyword evidence="12" id="KW-0832">Ubl conjugation</keyword>
<dbReference type="GO" id="GO:0004527">
    <property type="term" value="F:exonuclease activity"/>
    <property type="evidence" value="ECO:0007669"/>
    <property type="project" value="UniProtKB-KW"/>
</dbReference>
<evidence type="ECO:0000256" key="19">
    <source>
        <dbReference type="ARBA" id="ARBA00044678"/>
    </source>
</evidence>
<keyword evidence="25" id="KW-0378">Hydrolase</keyword>
<dbReference type="GO" id="GO:0008270">
    <property type="term" value="F:zinc ion binding"/>
    <property type="evidence" value="ECO:0007669"/>
    <property type="project" value="TreeGrafter"/>
</dbReference>
<feature type="domain" description="Helix-hairpin-helix DNA-binding motif class 1" evidence="22">
    <location>
        <begin position="123"/>
        <end position="142"/>
    </location>
</feature>
<reference evidence="25" key="1">
    <citation type="journal article" date="2014" name="Int. J. Syst. Evol. Microbiol.">
        <title>Complete genome sequence of Corynebacterium casei LMG S-19264T (=DSM 44701T), isolated from a smear-ripened cheese.</title>
        <authorList>
            <consortium name="US DOE Joint Genome Institute (JGI-PGF)"/>
            <person name="Walter F."/>
            <person name="Albersmeier A."/>
            <person name="Kalinowski J."/>
            <person name="Ruckert C."/>
        </authorList>
    </citation>
    <scope>NUCLEOTIDE SEQUENCE</scope>
    <source>
        <strain evidence="25">JCM 14719</strain>
    </source>
</reference>
<dbReference type="AlphaFoldDB" id="A0A8J3B358"/>
<dbReference type="InterPro" id="IPR016195">
    <property type="entry name" value="Pol/histidinol_Pase-like"/>
</dbReference>
<keyword evidence="8" id="KW-0808">Transferase</keyword>
<dbReference type="FunFam" id="3.20.20.140:FF:000047">
    <property type="entry name" value="PHP domain-containing protein"/>
    <property type="match status" value="1"/>
</dbReference>
<comment type="subcellular location">
    <subcellularLocation>
        <location evidence="2">Cytoplasm</location>
    </subcellularLocation>
</comment>
<dbReference type="GO" id="GO:0003887">
    <property type="term" value="F:DNA-directed DNA polymerase activity"/>
    <property type="evidence" value="ECO:0007669"/>
    <property type="project" value="UniProtKB-KW"/>
</dbReference>
<dbReference type="Pfam" id="PF14791">
    <property type="entry name" value="DNA_pol_B_thumb"/>
    <property type="match status" value="1"/>
</dbReference>
<feature type="domain" description="Helix-hairpin-helix DNA-binding motif class 1" evidence="22">
    <location>
        <begin position="48"/>
        <end position="67"/>
    </location>
</feature>
<keyword evidence="13" id="KW-0239">DNA-directed DNA polymerase</keyword>
<evidence type="ECO:0000259" key="23">
    <source>
        <dbReference type="SMART" id="SM00481"/>
    </source>
</evidence>